<reference evidence="7 8" key="1">
    <citation type="submission" date="2018-06" db="EMBL/GenBank/DDBJ databases">
        <title>Azoarcus communis strain SWub3 genome.</title>
        <authorList>
            <person name="Zorraquino Salvo V."/>
            <person name="Toubiana D."/>
            <person name="Blumwald E."/>
        </authorList>
    </citation>
    <scope>NUCLEOTIDE SEQUENCE [LARGE SCALE GENOMIC DNA]</scope>
    <source>
        <strain evidence="7 8">SWub3</strain>
    </source>
</reference>
<dbReference type="InterPro" id="IPR036390">
    <property type="entry name" value="WH_DNA-bd_sf"/>
</dbReference>
<comment type="caution">
    <text evidence="7">The sequence shown here is derived from an EMBL/GenBank/DDBJ whole genome shotgun (WGS) entry which is preliminary data.</text>
</comment>
<gene>
    <name evidence="7" type="ORF">DNK49_04435</name>
</gene>
<dbReference type="AlphaFoldDB" id="A0A323UZY6"/>
<dbReference type="InterPro" id="IPR005119">
    <property type="entry name" value="LysR_subst-bd"/>
</dbReference>
<dbReference type="Pfam" id="PF03466">
    <property type="entry name" value="LysR_substrate"/>
    <property type="match status" value="1"/>
</dbReference>
<comment type="similarity">
    <text evidence="1">Belongs to the LysR transcriptional regulatory family.</text>
</comment>
<dbReference type="PRINTS" id="PR00039">
    <property type="entry name" value="HTHLYSR"/>
</dbReference>
<dbReference type="GO" id="GO:0003700">
    <property type="term" value="F:DNA-binding transcription factor activity"/>
    <property type="evidence" value="ECO:0007669"/>
    <property type="project" value="InterPro"/>
</dbReference>
<dbReference type="InterPro" id="IPR036388">
    <property type="entry name" value="WH-like_DNA-bd_sf"/>
</dbReference>
<dbReference type="PANTHER" id="PTHR30537">
    <property type="entry name" value="HTH-TYPE TRANSCRIPTIONAL REGULATOR"/>
    <property type="match status" value="1"/>
</dbReference>
<keyword evidence="2" id="KW-0805">Transcription regulation</keyword>
<dbReference type="GO" id="GO:0043565">
    <property type="term" value="F:sequence-specific DNA binding"/>
    <property type="evidence" value="ECO:0007669"/>
    <property type="project" value="TreeGrafter"/>
</dbReference>
<dbReference type="SUPFAM" id="SSF46785">
    <property type="entry name" value="Winged helix' DNA-binding domain"/>
    <property type="match status" value="1"/>
</dbReference>
<name>A0A323UZY6_9RHOO</name>
<accession>A0A323UZY6</accession>
<evidence type="ECO:0000259" key="6">
    <source>
        <dbReference type="PROSITE" id="PS50931"/>
    </source>
</evidence>
<dbReference type="PROSITE" id="PS50931">
    <property type="entry name" value="HTH_LYSR"/>
    <property type="match status" value="1"/>
</dbReference>
<dbReference type="SUPFAM" id="SSF53850">
    <property type="entry name" value="Periplasmic binding protein-like II"/>
    <property type="match status" value="1"/>
</dbReference>
<dbReference type="InterPro" id="IPR000847">
    <property type="entry name" value="LysR_HTH_N"/>
</dbReference>
<feature type="region of interest" description="Disordered" evidence="5">
    <location>
        <begin position="302"/>
        <end position="325"/>
    </location>
</feature>
<keyword evidence="4" id="KW-0804">Transcription</keyword>
<dbReference type="RefSeq" id="WP_110523126.1">
    <property type="nucleotide sequence ID" value="NZ_QKOE01000002.1"/>
</dbReference>
<organism evidence="7 8">
    <name type="scientific">Parazoarcus communis SWub3 = DSM 12120</name>
    <dbReference type="NCBI Taxonomy" id="1121029"/>
    <lineage>
        <taxon>Bacteria</taxon>
        <taxon>Pseudomonadati</taxon>
        <taxon>Pseudomonadota</taxon>
        <taxon>Betaproteobacteria</taxon>
        <taxon>Rhodocyclales</taxon>
        <taxon>Zoogloeaceae</taxon>
        <taxon>Parazoarcus</taxon>
    </lineage>
</organism>
<dbReference type="FunFam" id="1.10.10.10:FF:000001">
    <property type="entry name" value="LysR family transcriptional regulator"/>
    <property type="match status" value="1"/>
</dbReference>
<evidence type="ECO:0000313" key="7">
    <source>
        <dbReference type="EMBL" id="PZA17781.1"/>
    </source>
</evidence>
<dbReference type="EMBL" id="QKOE01000002">
    <property type="protein sequence ID" value="PZA17781.1"/>
    <property type="molecule type" value="Genomic_DNA"/>
</dbReference>
<evidence type="ECO:0000256" key="2">
    <source>
        <dbReference type="ARBA" id="ARBA00023015"/>
    </source>
</evidence>
<evidence type="ECO:0000256" key="3">
    <source>
        <dbReference type="ARBA" id="ARBA00023125"/>
    </source>
</evidence>
<dbReference type="Gene3D" id="1.10.10.10">
    <property type="entry name" value="Winged helix-like DNA-binding domain superfamily/Winged helix DNA-binding domain"/>
    <property type="match status" value="1"/>
</dbReference>
<feature type="domain" description="HTH lysR-type" evidence="6">
    <location>
        <begin position="12"/>
        <end position="67"/>
    </location>
</feature>
<dbReference type="Proteomes" id="UP000248259">
    <property type="component" value="Unassembled WGS sequence"/>
</dbReference>
<dbReference type="OrthoDB" id="9178040at2"/>
<dbReference type="PANTHER" id="PTHR30537:SF1">
    <property type="entry name" value="HTH-TYPE TRANSCRIPTIONAL REGULATOR PGRR"/>
    <property type="match status" value="1"/>
</dbReference>
<dbReference type="Gene3D" id="3.40.190.290">
    <property type="match status" value="1"/>
</dbReference>
<keyword evidence="3" id="KW-0238">DNA-binding</keyword>
<dbReference type="GO" id="GO:0006351">
    <property type="term" value="P:DNA-templated transcription"/>
    <property type="evidence" value="ECO:0007669"/>
    <property type="project" value="TreeGrafter"/>
</dbReference>
<keyword evidence="8" id="KW-1185">Reference proteome</keyword>
<evidence type="ECO:0000256" key="1">
    <source>
        <dbReference type="ARBA" id="ARBA00009437"/>
    </source>
</evidence>
<proteinExistence type="inferred from homology"/>
<evidence type="ECO:0000313" key="8">
    <source>
        <dbReference type="Proteomes" id="UP000248259"/>
    </source>
</evidence>
<dbReference type="CDD" id="cd08474">
    <property type="entry name" value="PBP2_CrgA_like_5"/>
    <property type="match status" value="1"/>
</dbReference>
<evidence type="ECO:0000256" key="4">
    <source>
        <dbReference type="ARBA" id="ARBA00023163"/>
    </source>
</evidence>
<sequence>MKPYLTIDPALLPALAAFECIARHASFSRAAAEMGLSTSALSQSMRALEQRLGVRLLARTTRRVGLTEEGSRMLDGVRRGLDTLGSAINALDDHRDRPTGRVRITLPRMAFARLFAEHIPGFAERYPEIGLEFALDDGLSDIVAAGFDAGVRFAGNIEADMIAVPIGQPERLITVATPAYLARHPAPQTLEDLAQHDCSRFRYPTSGRLSRWYFQRDGESIEVEVDGRFIVNDVDAELHLVRRDLVLAQVVESMVVDDLRDGRLRSVLDAHAPSLNRAHLYFPSRAQMPARLRVFIDHFQQANAPPPHDQPLIEALETGKGKPLR</sequence>
<dbReference type="Pfam" id="PF00126">
    <property type="entry name" value="HTH_1"/>
    <property type="match status" value="1"/>
</dbReference>
<protein>
    <submittedName>
        <fullName evidence="7">LysR family transcriptional regulator</fullName>
    </submittedName>
</protein>
<evidence type="ECO:0000256" key="5">
    <source>
        <dbReference type="SAM" id="MobiDB-lite"/>
    </source>
</evidence>
<dbReference type="InterPro" id="IPR058163">
    <property type="entry name" value="LysR-type_TF_proteobact-type"/>
</dbReference>